<sequence>MGVEHAKLGFRPCLLIQFLYHTSNDEARPLHTNLRRAGFGCRLITATASAGAATVRHWIATPL</sequence>
<proteinExistence type="predicted"/>
<dbReference type="EMBL" id="CP002915">
    <property type="protein sequence ID" value="AEK30584.1"/>
    <property type="molecule type" value="Genomic_DNA"/>
</dbReference>
<dbReference type="AlphaFoldDB" id="A0A806FMS0"/>
<organism evidence="1 2">
    <name type="scientific">Bifidobacterium animalis subsp. lactis CNCM I-2494</name>
    <dbReference type="NCBI Taxonomy" id="1042403"/>
    <lineage>
        <taxon>Bacteria</taxon>
        <taxon>Bacillati</taxon>
        <taxon>Actinomycetota</taxon>
        <taxon>Actinomycetes</taxon>
        <taxon>Bifidobacteriales</taxon>
        <taxon>Bifidobacteriaceae</taxon>
        <taxon>Bifidobacterium</taxon>
    </lineage>
</organism>
<protein>
    <submittedName>
        <fullName evidence="1">Uncharacterized protein</fullName>
    </submittedName>
</protein>
<dbReference type="KEGG" id="bnm:BALAC2494_02045"/>
<gene>
    <name evidence="1" type="ORF">BALAC2494_02045</name>
</gene>
<evidence type="ECO:0000313" key="2">
    <source>
        <dbReference type="Proteomes" id="UP000008394"/>
    </source>
</evidence>
<name>A0A806FMS0_BIFAN</name>
<accession>A0A806FMS0</accession>
<dbReference type="Proteomes" id="UP000008394">
    <property type="component" value="Chromosome"/>
</dbReference>
<reference evidence="1 2" key="1">
    <citation type="journal article" date="2011" name="J. Bacteriol.">
        <title>Genome Sequence of the Probiotic Strain Bifidobacterium animalis subsp. lactis CNCM I-2494.</title>
        <authorList>
            <person name="Chervaux C."/>
            <person name="Grimaldi C."/>
            <person name="Bolotin A."/>
            <person name="Quinquis B."/>
            <person name="Legrain-Raspaud S."/>
            <person name="van Hylckama Vlieg J.E."/>
            <person name="Denariaz G."/>
            <person name="Smokvina T."/>
        </authorList>
    </citation>
    <scope>NUCLEOTIDE SEQUENCE [LARGE SCALE GENOMIC DNA]</scope>
    <source>
        <strain evidence="1 2">CNCM I-2494</strain>
    </source>
</reference>
<evidence type="ECO:0000313" key="1">
    <source>
        <dbReference type="EMBL" id="AEK30584.1"/>
    </source>
</evidence>